<dbReference type="InterPro" id="IPR017452">
    <property type="entry name" value="GPCR_Rhodpsn_7TM"/>
</dbReference>
<feature type="region of interest" description="Disordered" evidence="10">
    <location>
        <begin position="240"/>
        <end position="262"/>
    </location>
</feature>
<dbReference type="PROSITE" id="PS50262">
    <property type="entry name" value="G_PROTEIN_RECEP_F1_2"/>
    <property type="match status" value="1"/>
</dbReference>
<keyword evidence="3 9" id="KW-0812">Transmembrane</keyword>
<dbReference type="PROSITE" id="PS00237">
    <property type="entry name" value="G_PROTEIN_RECEP_F1_1"/>
    <property type="match status" value="1"/>
</dbReference>
<evidence type="ECO:0000256" key="7">
    <source>
        <dbReference type="ARBA" id="ARBA00023170"/>
    </source>
</evidence>
<organism evidence="13 14">
    <name type="scientific">Plectus sambesii</name>
    <dbReference type="NCBI Taxonomy" id="2011161"/>
    <lineage>
        <taxon>Eukaryota</taxon>
        <taxon>Metazoa</taxon>
        <taxon>Ecdysozoa</taxon>
        <taxon>Nematoda</taxon>
        <taxon>Chromadorea</taxon>
        <taxon>Plectida</taxon>
        <taxon>Plectina</taxon>
        <taxon>Plectoidea</taxon>
        <taxon>Plectidae</taxon>
        <taxon>Plectus</taxon>
    </lineage>
</organism>
<feature type="transmembrane region" description="Helical" evidence="11">
    <location>
        <begin position="329"/>
        <end position="349"/>
    </location>
</feature>
<sequence>MGDAEFNMTDLEYENMIIDFLWPNKLELATVAVFAALFCIGLIGNSMVVFVVIRNQSMRTATNIFLVNLACADLLVLLICLPSTVYWEITKTWWFGTGLCKATMFFQNLSVTVSILTLMCISVERWYAICNPLKFRVTYQWTRNLLALVWISGVTLSLPEPITVSAQQFNWHRPNFTTPWGTQCKDNWGETTQQYYQLAQTVVLYVIPLMMISCVYGHIAYVLWVKSAVPSDTLRHRYSTCSSRDRDSASPSPSTHRHSHPNVSASAVVISAAQGHANSRRKAAKMLIAVVVIFAVCYLPVHMHNIAQAFGFSAFGATQDPYLIAMRKFIIRFLNYMNSCINPLIYNFMSEKFQREFRRACCLQDKTRNRFAHENATVLIRSNKAGRSPRIVAGPTNSLGVPNHTPNGTRRPLMAANEKYAYQTTFAAVDHPKDTP</sequence>
<keyword evidence="6 11" id="KW-0472">Membrane</keyword>
<evidence type="ECO:0000256" key="6">
    <source>
        <dbReference type="ARBA" id="ARBA00023136"/>
    </source>
</evidence>
<dbReference type="WBParaSite" id="PSAMB.scaffold15size126113.g373.t1">
    <property type="protein sequence ID" value="PSAMB.scaffold15size126113.g373.t1"/>
    <property type="gene ID" value="PSAMB.scaffold15size126113.g373"/>
</dbReference>
<accession>A0A914V6S7</accession>
<feature type="transmembrane region" description="Helical" evidence="11">
    <location>
        <begin position="202"/>
        <end position="225"/>
    </location>
</feature>
<keyword evidence="13" id="KW-1185">Reference proteome</keyword>
<feature type="compositionally biased region" description="Polar residues" evidence="10">
    <location>
        <begin position="395"/>
        <end position="408"/>
    </location>
</feature>
<evidence type="ECO:0000256" key="2">
    <source>
        <dbReference type="ARBA" id="ARBA00010663"/>
    </source>
</evidence>
<evidence type="ECO:0000256" key="9">
    <source>
        <dbReference type="RuleBase" id="RU000688"/>
    </source>
</evidence>
<keyword evidence="5 9" id="KW-0297">G-protein coupled receptor</keyword>
<feature type="transmembrane region" description="Helical" evidence="11">
    <location>
        <begin position="283"/>
        <end position="301"/>
    </location>
</feature>
<evidence type="ECO:0000313" key="13">
    <source>
        <dbReference type="Proteomes" id="UP000887566"/>
    </source>
</evidence>
<feature type="transmembrane region" description="Helical" evidence="11">
    <location>
        <begin position="28"/>
        <end position="53"/>
    </location>
</feature>
<dbReference type="Gene3D" id="1.20.1070.10">
    <property type="entry name" value="Rhodopsin 7-helix transmembrane proteins"/>
    <property type="match status" value="1"/>
</dbReference>
<feature type="region of interest" description="Disordered" evidence="10">
    <location>
        <begin position="391"/>
        <end position="411"/>
    </location>
</feature>
<protein>
    <submittedName>
        <fullName evidence="14">G-protein coupled receptors family 1 profile domain-containing protein</fullName>
    </submittedName>
</protein>
<dbReference type="InterPro" id="IPR000276">
    <property type="entry name" value="GPCR_Rhodpsn"/>
</dbReference>
<evidence type="ECO:0000256" key="8">
    <source>
        <dbReference type="ARBA" id="ARBA00023224"/>
    </source>
</evidence>
<evidence type="ECO:0000256" key="5">
    <source>
        <dbReference type="ARBA" id="ARBA00023040"/>
    </source>
</evidence>
<dbReference type="SMART" id="SM01381">
    <property type="entry name" value="7TM_GPCR_Srsx"/>
    <property type="match status" value="1"/>
</dbReference>
<proteinExistence type="inferred from homology"/>
<feature type="transmembrane region" description="Helical" evidence="11">
    <location>
        <begin position="144"/>
        <end position="162"/>
    </location>
</feature>
<dbReference type="Proteomes" id="UP000887566">
    <property type="component" value="Unplaced"/>
</dbReference>
<evidence type="ECO:0000256" key="4">
    <source>
        <dbReference type="ARBA" id="ARBA00022989"/>
    </source>
</evidence>
<comment type="similarity">
    <text evidence="2 9">Belongs to the G-protein coupled receptor 1 family.</text>
</comment>
<evidence type="ECO:0000256" key="1">
    <source>
        <dbReference type="ARBA" id="ARBA00004141"/>
    </source>
</evidence>
<feature type="domain" description="G-protein coupled receptors family 1 profile" evidence="12">
    <location>
        <begin position="44"/>
        <end position="346"/>
    </location>
</feature>
<dbReference type="PRINTS" id="PR01012">
    <property type="entry name" value="NRPEPTIDEYR"/>
</dbReference>
<evidence type="ECO:0000256" key="10">
    <source>
        <dbReference type="SAM" id="MobiDB-lite"/>
    </source>
</evidence>
<keyword evidence="7 9" id="KW-0675">Receptor</keyword>
<dbReference type="GO" id="GO:0004983">
    <property type="term" value="F:neuropeptide Y receptor activity"/>
    <property type="evidence" value="ECO:0007669"/>
    <property type="project" value="InterPro"/>
</dbReference>
<keyword evidence="4 11" id="KW-1133">Transmembrane helix</keyword>
<keyword evidence="8 9" id="KW-0807">Transducer</keyword>
<evidence type="ECO:0000256" key="3">
    <source>
        <dbReference type="ARBA" id="ARBA00022692"/>
    </source>
</evidence>
<evidence type="ECO:0000313" key="14">
    <source>
        <dbReference type="WBParaSite" id="PSAMB.scaffold15size126113.g373.t1"/>
    </source>
</evidence>
<dbReference type="InterPro" id="IPR000611">
    <property type="entry name" value="NPY_rcpt"/>
</dbReference>
<feature type="transmembrane region" description="Helical" evidence="11">
    <location>
        <begin position="105"/>
        <end position="123"/>
    </location>
</feature>
<evidence type="ECO:0000259" key="12">
    <source>
        <dbReference type="PROSITE" id="PS50262"/>
    </source>
</evidence>
<dbReference type="Pfam" id="PF00001">
    <property type="entry name" value="7tm_1"/>
    <property type="match status" value="1"/>
</dbReference>
<dbReference type="PANTHER" id="PTHR45695">
    <property type="entry name" value="LEUCOKININ RECEPTOR-RELATED"/>
    <property type="match status" value="1"/>
</dbReference>
<dbReference type="GO" id="GO:0005886">
    <property type="term" value="C:plasma membrane"/>
    <property type="evidence" value="ECO:0007669"/>
    <property type="project" value="TreeGrafter"/>
</dbReference>
<reference evidence="14" key="1">
    <citation type="submission" date="2022-11" db="UniProtKB">
        <authorList>
            <consortium name="WormBaseParasite"/>
        </authorList>
    </citation>
    <scope>IDENTIFICATION</scope>
</reference>
<dbReference type="PRINTS" id="PR00237">
    <property type="entry name" value="GPCRRHODOPSN"/>
</dbReference>
<dbReference type="PANTHER" id="PTHR45695:SF15">
    <property type="entry name" value="OPSIN RH2"/>
    <property type="match status" value="1"/>
</dbReference>
<name>A0A914V6S7_9BILA</name>
<dbReference type="AlphaFoldDB" id="A0A914V6S7"/>
<feature type="transmembrane region" description="Helical" evidence="11">
    <location>
        <begin position="65"/>
        <end position="85"/>
    </location>
</feature>
<comment type="subcellular location">
    <subcellularLocation>
        <location evidence="1">Membrane</location>
        <topology evidence="1">Multi-pass membrane protein</topology>
    </subcellularLocation>
</comment>
<dbReference type="SUPFAM" id="SSF81321">
    <property type="entry name" value="Family A G protein-coupled receptor-like"/>
    <property type="match status" value="1"/>
</dbReference>
<evidence type="ECO:0000256" key="11">
    <source>
        <dbReference type="SAM" id="Phobius"/>
    </source>
</evidence>